<protein>
    <submittedName>
        <fullName evidence="5">Transcriptional regulator</fullName>
    </submittedName>
</protein>
<dbReference type="OrthoDB" id="9792527at2"/>
<dbReference type="RefSeq" id="WP_120023690.1">
    <property type="nucleotide sequence ID" value="NZ_QZFV01000077.1"/>
</dbReference>
<dbReference type="InterPro" id="IPR036390">
    <property type="entry name" value="WH_DNA-bd_sf"/>
</dbReference>
<dbReference type="InterPro" id="IPR002577">
    <property type="entry name" value="HTH_HxlR"/>
</dbReference>
<dbReference type="PANTHER" id="PTHR33204">
    <property type="entry name" value="TRANSCRIPTIONAL REGULATOR, MARR FAMILY"/>
    <property type="match status" value="1"/>
</dbReference>
<evidence type="ECO:0000256" key="1">
    <source>
        <dbReference type="ARBA" id="ARBA00023015"/>
    </source>
</evidence>
<dbReference type="AlphaFoldDB" id="A0A419I4U6"/>
<evidence type="ECO:0000256" key="2">
    <source>
        <dbReference type="ARBA" id="ARBA00023125"/>
    </source>
</evidence>
<evidence type="ECO:0000256" key="3">
    <source>
        <dbReference type="ARBA" id="ARBA00023163"/>
    </source>
</evidence>
<dbReference type="SUPFAM" id="SSF46785">
    <property type="entry name" value="Winged helix' DNA-binding domain"/>
    <property type="match status" value="1"/>
</dbReference>
<accession>A0A419I4U6</accession>
<sequence length="169" mass="18547">MTGTPRTGTPRSGCAINAAIEVLGDRWSVIVLRDLMFGENRHFRTLQRASMEGIASNILAARLRDLVAAGLLTREDAGSGKRAAYSLTEAAIQLVPVLAELGWWGLNHQPTSEPLRTRAQILYEGGRPLWEDFMNELREEHLGIPAPDTGRPTVREQLEAAYAEASVKA</sequence>
<keyword evidence="6" id="KW-1185">Reference proteome</keyword>
<name>A0A419I4U6_9PSEU</name>
<gene>
    <name evidence="5" type="ORF">D5S19_13465</name>
</gene>
<dbReference type="Proteomes" id="UP000285112">
    <property type="component" value="Unassembled WGS sequence"/>
</dbReference>
<dbReference type="PROSITE" id="PS51118">
    <property type="entry name" value="HTH_HXLR"/>
    <property type="match status" value="1"/>
</dbReference>
<dbReference type="Pfam" id="PF01638">
    <property type="entry name" value="HxlR"/>
    <property type="match status" value="1"/>
</dbReference>
<feature type="domain" description="HTH hxlR-type" evidence="4">
    <location>
        <begin position="14"/>
        <end position="113"/>
    </location>
</feature>
<dbReference type="PANTHER" id="PTHR33204:SF18">
    <property type="entry name" value="TRANSCRIPTIONAL REGULATORY PROTEIN"/>
    <property type="match status" value="1"/>
</dbReference>
<organism evidence="5 6">
    <name type="scientific">Amycolatopsis panacis</name>
    <dbReference type="NCBI Taxonomy" id="2340917"/>
    <lineage>
        <taxon>Bacteria</taxon>
        <taxon>Bacillati</taxon>
        <taxon>Actinomycetota</taxon>
        <taxon>Actinomycetes</taxon>
        <taxon>Pseudonocardiales</taxon>
        <taxon>Pseudonocardiaceae</taxon>
        <taxon>Amycolatopsis</taxon>
    </lineage>
</organism>
<evidence type="ECO:0000313" key="6">
    <source>
        <dbReference type="Proteomes" id="UP000285112"/>
    </source>
</evidence>
<comment type="caution">
    <text evidence="5">The sequence shown here is derived from an EMBL/GenBank/DDBJ whole genome shotgun (WGS) entry which is preliminary data.</text>
</comment>
<keyword evidence="2" id="KW-0238">DNA-binding</keyword>
<keyword evidence="3" id="KW-0804">Transcription</keyword>
<dbReference type="GO" id="GO:0003677">
    <property type="term" value="F:DNA binding"/>
    <property type="evidence" value="ECO:0007669"/>
    <property type="project" value="UniProtKB-KW"/>
</dbReference>
<dbReference type="InterPro" id="IPR036388">
    <property type="entry name" value="WH-like_DNA-bd_sf"/>
</dbReference>
<evidence type="ECO:0000313" key="5">
    <source>
        <dbReference type="EMBL" id="RJQ85558.1"/>
    </source>
</evidence>
<dbReference type="EMBL" id="QZFV01000077">
    <property type="protein sequence ID" value="RJQ85558.1"/>
    <property type="molecule type" value="Genomic_DNA"/>
</dbReference>
<dbReference type="Gene3D" id="1.10.10.10">
    <property type="entry name" value="Winged helix-like DNA-binding domain superfamily/Winged helix DNA-binding domain"/>
    <property type="match status" value="1"/>
</dbReference>
<keyword evidence="1" id="KW-0805">Transcription regulation</keyword>
<reference evidence="5 6" key="1">
    <citation type="submission" date="2018-09" db="EMBL/GenBank/DDBJ databases">
        <title>YIM PH 21725 draft genome.</title>
        <authorList>
            <person name="Miao C."/>
        </authorList>
    </citation>
    <scope>NUCLEOTIDE SEQUENCE [LARGE SCALE GENOMIC DNA]</scope>
    <source>
        <strain evidence="6">YIM PH21725</strain>
    </source>
</reference>
<proteinExistence type="predicted"/>
<evidence type="ECO:0000259" key="4">
    <source>
        <dbReference type="PROSITE" id="PS51118"/>
    </source>
</evidence>